<dbReference type="Proteomes" id="UP000245489">
    <property type="component" value="Unassembled WGS sequence"/>
</dbReference>
<sequence length="173" mass="19487">MQRRSAIKNIALTIGSAIVLPSWANAWNYENVKNIQSLVSVSQEVLLAQIVESIIPKTDTLGAKDLNVHQFVTKMIADCYDKKAQDIFKKGFDLVENKAKNDFGKAFLDCDNKQKLEVLTKMSKSDNSDEKAFVGLVKNITIQGYLNSEYVMTNLRKFEFAPGHYYGCVPVKK</sequence>
<proteinExistence type="predicted"/>
<protein>
    <submittedName>
        <fullName evidence="1">Gluconate 2-dehydrogenase subunit 3-like protein</fullName>
    </submittedName>
</protein>
<gene>
    <name evidence="1" type="ORF">LV89_02200</name>
</gene>
<accession>A0A316E7J7</accession>
<evidence type="ECO:0000313" key="2">
    <source>
        <dbReference type="Proteomes" id="UP000245489"/>
    </source>
</evidence>
<evidence type="ECO:0000313" key="1">
    <source>
        <dbReference type="EMBL" id="PWK26691.1"/>
    </source>
</evidence>
<comment type="caution">
    <text evidence="1">The sequence shown here is derived from an EMBL/GenBank/DDBJ whole genome shotgun (WGS) entry which is preliminary data.</text>
</comment>
<organism evidence="1 2">
    <name type="scientific">Arcicella aurantiaca</name>
    <dbReference type="NCBI Taxonomy" id="591202"/>
    <lineage>
        <taxon>Bacteria</taxon>
        <taxon>Pseudomonadati</taxon>
        <taxon>Bacteroidota</taxon>
        <taxon>Cytophagia</taxon>
        <taxon>Cytophagales</taxon>
        <taxon>Flectobacillaceae</taxon>
        <taxon>Arcicella</taxon>
    </lineage>
</organism>
<dbReference type="InterPro" id="IPR027056">
    <property type="entry name" value="Gluconate_2DH_su3"/>
</dbReference>
<name>A0A316E7J7_9BACT</name>
<dbReference type="RefSeq" id="WP_211321194.1">
    <property type="nucleotide sequence ID" value="NZ_QGGO01000010.1"/>
</dbReference>
<dbReference type="EMBL" id="QGGO01000010">
    <property type="protein sequence ID" value="PWK26691.1"/>
    <property type="molecule type" value="Genomic_DNA"/>
</dbReference>
<reference evidence="1 2" key="1">
    <citation type="submission" date="2018-05" db="EMBL/GenBank/DDBJ databases">
        <title>Genomic Encyclopedia of Archaeal and Bacterial Type Strains, Phase II (KMG-II): from individual species to whole genera.</title>
        <authorList>
            <person name="Goeker M."/>
        </authorList>
    </citation>
    <scope>NUCLEOTIDE SEQUENCE [LARGE SCALE GENOMIC DNA]</scope>
    <source>
        <strain evidence="1 2">DSM 22214</strain>
    </source>
</reference>
<keyword evidence="2" id="KW-1185">Reference proteome</keyword>
<dbReference type="AlphaFoldDB" id="A0A316E7J7"/>
<dbReference type="Pfam" id="PF13618">
    <property type="entry name" value="Gluconate_2-dh3"/>
    <property type="match status" value="1"/>
</dbReference>